<dbReference type="FunFam" id="1.20.1250.20:FF:000461">
    <property type="entry name" value="Monosaccharide-sensing protein 3"/>
    <property type="match status" value="1"/>
</dbReference>
<evidence type="ECO:0000256" key="2">
    <source>
        <dbReference type="ARBA" id="ARBA00010992"/>
    </source>
</evidence>
<dbReference type="InterPro" id="IPR003663">
    <property type="entry name" value="Sugar/inositol_transpt"/>
</dbReference>
<evidence type="ECO:0000256" key="1">
    <source>
        <dbReference type="ARBA" id="ARBA00004141"/>
    </source>
</evidence>
<sequence length="709" mass="75625">MEPRKTMREVVIVAIAATLGNLLVGWDSSTIAGGMSYIKQEFNLEADPTLEGLIVSTSFLTGTFVTIFSGTVSDMIGRRPMLIASSIMFFSSGLVMLFAPNVVVILLSRLLDGVATSLAITLTPLYISEIAPPDIRGTLNTLPQFSCSGGMFVAYIMVFSLSLMDSPSWRAMLGVVSIPSVAYFLLAVFYLPESPPWLVSKGRIPQAKKVLQRIRGIEDVSGELALLAEGTSPGGESTTIEEYIVAPASDLIGNKELGRDCIKLYGPNQGELSMVAQPVTGQGSMVSYSMLSLSRKPSIASQQPVSGQDSAFSRSMLSLSRQGSIVAQAANLKDPLVNLFGSMHENAPPEFGGSRSMLMGGPDQSPIDTSENLHAPLLAAQGSAVEKDGASGDMPKNTDIGGGWKLVYKSAEGGKGEGVMQRVYLRPDPNAVFSQQGSFTSGYDLHADSSEAFQAAALVSHSVLDTKGMRIKPQVAPKRTGWGGLLDIGVRRALVVGIGIQALQQAAGINGFLYYAPQILEQAGVGVLLSHLGISSRSASLLVNVITAFTMLPCIAISMRLMDISGRRSILLYTIPILIVSLMVLVLRDSFHLSSVLNATITAVGVMVYESCFCMGLGVIPNILCSEIFPTSVRGICISICSLTFWVSTLIVTSSFPFLLHLLGLTGVFVLFVIGCILSWIFVYLKVPETKGMPLEVIIEFFAVGAKPE</sequence>
<organism evidence="9 10">
    <name type="scientific">Mucuna pruriens</name>
    <name type="common">Velvet bean</name>
    <name type="synonym">Dolichos pruriens</name>
    <dbReference type="NCBI Taxonomy" id="157652"/>
    <lineage>
        <taxon>Eukaryota</taxon>
        <taxon>Viridiplantae</taxon>
        <taxon>Streptophyta</taxon>
        <taxon>Embryophyta</taxon>
        <taxon>Tracheophyta</taxon>
        <taxon>Spermatophyta</taxon>
        <taxon>Magnoliopsida</taxon>
        <taxon>eudicotyledons</taxon>
        <taxon>Gunneridae</taxon>
        <taxon>Pentapetalae</taxon>
        <taxon>rosids</taxon>
        <taxon>fabids</taxon>
        <taxon>Fabales</taxon>
        <taxon>Fabaceae</taxon>
        <taxon>Papilionoideae</taxon>
        <taxon>50 kb inversion clade</taxon>
        <taxon>NPAAA clade</taxon>
        <taxon>indigoferoid/millettioid clade</taxon>
        <taxon>Phaseoleae</taxon>
        <taxon>Mucuna</taxon>
    </lineage>
</organism>
<keyword evidence="3" id="KW-0813">Transport</keyword>
<dbReference type="STRING" id="157652.A0A371DZE9"/>
<keyword evidence="4 7" id="KW-0812">Transmembrane</keyword>
<reference evidence="9" key="1">
    <citation type="submission" date="2018-05" db="EMBL/GenBank/DDBJ databases">
        <title>Draft genome of Mucuna pruriens seed.</title>
        <authorList>
            <person name="Nnadi N.E."/>
            <person name="Vos R."/>
            <person name="Hasami M.H."/>
            <person name="Devisetty U.K."/>
            <person name="Aguiy J.C."/>
        </authorList>
    </citation>
    <scope>NUCLEOTIDE SEQUENCE [LARGE SCALE GENOMIC DNA]</scope>
    <source>
        <strain evidence="9">JCA_2017</strain>
    </source>
</reference>
<feature type="transmembrane region" description="Helical" evidence="7">
    <location>
        <begin position="632"/>
        <end position="652"/>
    </location>
</feature>
<dbReference type="PROSITE" id="PS00216">
    <property type="entry name" value="SUGAR_TRANSPORT_1"/>
    <property type="match status" value="1"/>
</dbReference>
<evidence type="ECO:0000256" key="4">
    <source>
        <dbReference type="ARBA" id="ARBA00022692"/>
    </source>
</evidence>
<gene>
    <name evidence="9" type="primary">MSSP3</name>
    <name evidence="9" type="ORF">CR513_62786</name>
</gene>
<evidence type="ECO:0000313" key="10">
    <source>
        <dbReference type="Proteomes" id="UP000257109"/>
    </source>
</evidence>
<feature type="transmembrane region" description="Helical" evidence="7">
    <location>
        <begin position="539"/>
        <end position="558"/>
    </location>
</feature>
<evidence type="ECO:0000256" key="3">
    <source>
        <dbReference type="ARBA" id="ARBA00022448"/>
    </source>
</evidence>
<feature type="domain" description="Major facilitator superfamily (MFS) profile" evidence="8">
    <location>
        <begin position="13"/>
        <end position="691"/>
    </location>
</feature>
<protein>
    <submittedName>
        <fullName evidence="9">Monosaccharide-sensing protein 3</fullName>
    </submittedName>
</protein>
<dbReference type="PRINTS" id="PR00171">
    <property type="entry name" value="SUGRTRNSPORT"/>
</dbReference>
<dbReference type="FunFam" id="1.20.1250.20:FF:000345">
    <property type="entry name" value="Monosaccharide-sensing protein 3"/>
    <property type="match status" value="1"/>
</dbReference>
<dbReference type="SUPFAM" id="SSF103473">
    <property type="entry name" value="MFS general substrate transporter"/>
    <property type="match status" value="1"/>
</dbReference>
<feature type="transmembrane region" description="Helical" evidence="7">
    <location>
        <begin position="658"/>
        <end position="685"/>
    </location>
</feature>
<evidence type="ECO:0000259" key="8">
    <source>
        <dbReference type="PROSITE" id="PS50850"/>
    </source>
</evidence>
<accession>A0A371DZE9</accession>
<proteinExistence type="inferred from homology"/>
<comment type="caution">
    <text evidence="9">The sequence shown here is derived from an EMBL/GenBank/DDBJ whole genome shotgun (WGS) entry which is preliminary data.</text>
</comment>
<keyword evidence="6 7" id="KW-0472">Membrane</keyword>
<dbReference type="Proteomes" id="UP000257109">
    <property type="component" value="Unassembled WGS sequence"/>
</dbReference>
<evidence type="ECO:0000256" key="7">
    <source>
        <dbReference type="SAM" id="Phobius"/>
    </source>
</evidence>
<dbReference type="InterPro" id="IPR050814">
    <property type="entry name" value="Myo-inositol_Transporter"/>
</dbReference>
<dbReference type="Pfam" id="PF00083">
    <property type="entry name" value="Sugar_tr"/>
    <property type="match status" value="2"/>
</dbReference>
<keyword evidence="5 7" id="KW-1133">Transmembrane helix</keyword>
<dbReference type="AlphaFoldDB" id="A0A371DZE9"/>
<feature type="transmembrane region" description="Helical" evidence="7">
    <location>
        <begin position="82"/>
        <end position="107"/>
    </location>
</feature>
<evidence type="ECO:0000256" key="5">
    <source>
        <dbReference type="ARBA" id="ARBA00022989"/>
    </source>
</evidence>
<dbReference type="EMBL" id="QJKJ01018010">
    <property type="protein sequence ID" value="RDX57937.1"/>
    <property type="molecule type" value="Genomic_DNA"/>
</dbReference>
<dbReference type="Gene3D" id="1.20.1250.20">
    <property type="entry name" value="MFS general substrate transporter like domains"/>
    <property type="match status" value="2"/>
</dbReference>
<keyword evidence="10" id="KW-1185">Reference proteome</keyword>
<dbReference type="InterPro" id="IPR020846">
    <property type="entry name" value="MFS_dom"/>
</dbReference>
<dbReference type="InterPro" id="IPR005828">
    <property type="entry name" value="MFS_sugar_transport-like"/>
</dbReference>
<dbReference type="PANTHER" id="PTHR48020">
    <property type="entry name" value="PROTON MYO-INOSITOL COTRANSPORTER"/>
    <property type="match status" value="1"/>
</dbReference>
<evidence type="ECO:0000256" key="6">
    <source>
        <dbReference type="ARBA" id="ARBA00023136"/>
    </source>
</evidence>
<feature type="transmembrane region" description="Helical" evidence="7">
    <location>
        <begin position="599"/>
        <end position="620"/>
    </location>
</feature>
<evidence type="ECO:0000313" key="9">
    <source>
        <dbReference type="EMBL" id="RDX57937.1"/>
    </source>
</evidence>
<feature type="transmembrane region" description="Helical" evidence="7">
    <location>
        <begin position="570"/>
        <end position="587"/>
    </location>
</feature>
<comment type="subcellular location">
    <subcellularLocation>
        <location evidence="1">Membrane</location>
        <topology evidence="1">Multi-pass membrane protein</topology>
    </subcellularLocation>
</comment>
<dbReference type="GO" id="GO:0016020">
    <property type="term" value="C:membrane"/>
    <property type="evidence" value="ECO:0007669"/>
    <property type="project" value="UniProtKB-SubCell"/>
</dbReference>
<feature type="non-terminal residue" evidence="9">
    <location>
        <position position="1"/>
    </location>
</feature>
<dbReference type="PANTHER" id="PTHR48020:SF35">
    <property type="entry name" value="SUGAR TRANSPORTER"/>
    <property type="match status" value="1"/>
</dbReference>
<dbReference type="InterPro" id="IPR005829">
    <property type="entry name" value="Sugar_transporter_CS"/>
</dbReference>
<dbReference type="OrthoDB" id="8120565at2759"/>
<dbReference type="GO" id="GO:0022857">
    <property type="term" value="F:transmembrane transporter activity"/>
    <property type="evidence" value="ECO:0007669"/>
    <property type="project" value="InterPro"/>
</dbReference>
<comment type="similarity">
    <text evidence="2">Belongs to the major facilitator superfamily. Sugar transporter (TC 2.A.1.1) family.</text>
</comment>
<dbReference type="PROSITE" id="PS50850">
    <property type="entry name" value="MFS"/>
    <property type="match status" value="1"/>
</dbReference>
<dbReference type="InterPro" id="IPR036259">
    <property type="entry name" value="MFS_trans_sf"/>
</dbReference>
<feature type="transmembrane region" description="Helical" evidence="7">
    <location>
        <begin position="171"/>
        <end position="191"/>
    </location>
</feature>
<feature type="transmembrane region" description="Helical" evidence="7">
    <location>
        <begin position="142"/>
        <end position="164"/>
    </location>
</feature>
<feature type="transmembrane region" description="Helical" evidence="7">
    <location>
        <begin position="49"/>
        <end position="70"/>
    </location>
</feature>
<name>A0A371DZE9_MUCPR</name>